<proteinExistence type="predicted"/>
<name>A0AAD4Q8Y0_9AGAM</name>
<feature type="compositionally biased region" description="Polar residues" evidence="1">
    <location>
        <begin position="1"/>
        <end position="10"/>
    </location>
</feature>
<keyword evidence="4" id="KW-1185">Reference proteome</keyword>
<keyword evidence="2" id="KW-0472">Membrane</keyword>
<feature type="region of interest" description="Disordered" evidence="1">
    <location>
        <begin position="80"/>
        <end position="139"/>
    </location>
</feature>
<reference evidence="3" key="1">
    <citation type="submission" date="2022-01" db="EMBL/GenBank/DDBJ databases">
        <title>Comparative genomics reveals a dynamic genome evolution in the ectomycorrhizal milk-cap (Lactarius) mushrooms.</title>
        <authorList>
            <consortium name="DOE Joint Genome Institute"/>
            <person name="Lebreton A."/>
            <person name="Tang N."/>
            <person name="Kuo A."/>
            <person name="LaButti K."/>
            <person name="Drula E."/>
            <person name="Barry K."/>
            <person name="Clum A."/>
            <person name="Lipzen A."/>
            <person name="Mousain D."/>
            <person name="Ng V."/>
            <person name="Wang R."/>
            <person name="Wang X."/>
            <person name="Dai Y."/>
            <person name="Henrissat B."/>
            <person name="Grigoriev I.V."/>
            <person name="Guerin-Laguette A."/>
            <person name="Yu F."/>
            <person name="Martin F.M."/>
        </authorList>
    </citation>
    <scope>NUCLEOTIDE SEQUENCE</scope>
    <source>
        <strain evidence="3">QP</strain>
    </source>
</reference>
<evidence type="ECO:0000256" key="1">
    <source>
        <dbReference type="SAM" id="MobiDB-lite"/>
    </source>
</evidence>
<organism evidence="3 4">
    <name type="scientific">Lactarius akahatsu</name>
    <dbReference type="NCBI Taxonomy" id="416441"/>
    <lineage>
        <taxon>Eukaryota</taxon>
        <taxon>Fungi</taxon>
        <taxon>Dikarya</taxon>
        <taxon>Basidiomycota</taxon>
        <taxon>Agaricomycotina</taxon>
        <taxon>Agaricomycetes</taxon>
        <taxon>Russulales</taxon>
        <taxon>Russulaceae</taxon>
        <taxon>Lactarius</taxon>
    </lineage>
</organism>
<sequence>MGGLHPTSSLRRADVQPTHVSGFGRNMGDSPMVVVWPSRGPDGEYNSVALLQRKAPYEVMPTPDPHPPFTAKLSITDTYGHRGEPSKSVHSECPAPHSPLLPQCISTIPAPIPKKKETDDDEKAEDEGESHDDDDDAVGGGSASFVHGALCTVGSLLAGSPRAFLLHRLLQFGVAGASITGGSLAYLFMDNHGSSMAHKVGGAGLVLLYVVQCAIGSWVHRIPGESRTGAHGALLAGLGGAIVLLAFFETWLGLIAAGQSTLVWSALLLSYSFLPYYCTRPYLSPENPDPLRVQRPALRSPITSDLLTTEDAEAFAAAAAADVDLPLSSADESRALLPPDRTASNQRAQHGGRRGASLRLRCRRS</sequence>
<dbReference type="EMBL" id="JAKELL010000018">
    <property type="protein sequence ID" value="KAH8993378.1"/>
    <property type="molecule type" value="Genomic_DNA"/>
</dbReference>
<feature type="transmembrane region" description="Helical" evidence="2">
    <location>
        <begin position="231"/>
        <end position="248"/>
    </location>
</feature>
<feature type="transmembrane region" description="Helical" evidence="2">
    <location>
        <begin position="200"/>
        <end position="219"/>
    </location>
</feature>
<evidence type="ECO:0000313" key="4">
    <source>
        <dbReference type="Proteomes" id="UP001201163"/>
    </source>
</evidence>
<protein>
    <submittedName>
        <fullName evidence="3">Uncharacterized protein</fullName>
    </submittedName>
</protein>
<dbReference type="Proteomes" id="UP001201163">
    <property type="component" value="Unassembled WGS sequence"/>
</dbReference>
<dbReference type="AlphaFoldDB" id="A0AAD4Q8Y0"/>
<gene>
    <name evidence="3" type="ORF">EDB92DRAFT_1944530</name>
</gene>
<feature type="compositionally biased region" description="Basic and acidic residues" evidence="1">
    <location>
        <begin position="80"/>
        <end position="90"/>
    </location>
</feature>
<comment type="caution">
    <text evidence="3">The sequence shown here is derived from an EMBL/GenBank/DDBJ whole genome shotgun (WGS) entry which is preliminary data.</text>
</comment>
<feature type="region of interest" description="Disordered" evidence="1">
    <location>
        <begin position="1"/>
        <end position="28"/>
    </location>
</feature>
<feature type="compositionally biased region" description="Acidic residues" evidence="1">
    <location>
        <begin position="119"/>
        <end position="137"/>
    </location>
</feature>
<keyword evidence="2" id="KW-0812">Transmembrane</keyword>
<accession>A0AAD4Q8Y0</accession>
<keyword evidence="2" id="KW-1133">Transmembrane helix</keyword>
<evidence type="ECO:0000313" key="3">
    <source>
        <dbReference type="EMBL" id="KAH8993378.1"/>
    </source>
</evidence>
<feature type="transmembrane region" description="Helical" evidence="2">
    <location>
        <begin position="169"/>
        <end position="188"/>
    </location>
</feature>
<feature type="region of interest" description="Disordered" evidence="1">
    <location>
        <begin position="335"/>
        <end position="357"/>
    </location>
</feature>
<evidence type="ECO:0000256" key="2">
    <source>
        <dbReference type="SAM" id="Phobius"/>
    </source>
</evidence>